<protein>
    <submittedName>
        <fullName evidence="1">Uncharacterized protein</fullName>
    </submittedName>
</protein>
<accession>J3L9H5</accession>
<dbReference type="HOGENOM" id="CLU_2213986_0_0_1"/>
<sequence length="107" mass="11792">MNEHTDSRHQISSSCQMVAALTTAHISCETSIYENDRQLEKQQQKHHQEVAASNMLEPPRECRVGLDHDTESACSGAGVLACYCCEVVEPTGHIILIILLVEAVECV</sequence>
<organism evidence="1">
    <name type="scientific">Oryza brachyantha</name>
    <name type="common">malo sina</name>
    <dbReference type="NCBI Taxonomy" id="4533"/>
    <lineage>
        <taxon>Eukaryota</taxon>
        <taxon>Viridiplantae</taxon>
        <taxon>Streptophyta</taxon>
        <taxon>Embryophyta</taxon>
        <taxon>Tracheophyta</taxon>
        <taxon>Spermatophyta</taxon>
        <taxon>Magnoliopsida</taxon>
        <taxon>Liliopsida</taxon>
        <taxon>Poales</taxon>
        <taxon>Poaceae</taxon>
        <taxon>BOP clade</taxon>
        <taxon>Oryzoideae</taxon>
        <taxon>Oryzeae</taxon>
        <taxon>Oryzinae</taxon>
        <taxon>Oryza</taxon>
    </lineage>
</organism>
<dbReference type="AlphaFoldDB" id="J3L9H5"/>
<dbReference type="OMA" id="TAHISCE"/>
<dbReference type="EnsemblPlants" id="OB02G12920.1">
    <property type="protein sequence ID" value="OB02G12920.1"/>
    <property type="gene ID" value="OB02G12920"/>
</dbReference>
<name>J3L9H5_ORYBR</name>
<dbReference type="Gramene" id="OB02G12920.1">
    <property type="protein sequence ID" value="OB02G12920.1"/>
    <property type="gene ID" value="OB02G12920"/>
</dbReference>
<evidence type="ECO:0000313" key="2">
    <source>
        <dbReference type="Proteomes" id="UP000006038"/>
    </source>
</evidence>
<keyword evidence="2" id="KW-1185">Reference proteome</keyword>
<reference evidence="1" key="1">
    <citation type="submission" date="2013-04" db="UniProtKB">
        <authorList>
            <consortium name="EnsemblPlants"/>
        </authorList>
    </citation>
    <scope>IDENTIFICATION</scope>
</reference>
<dbReference type="Proteomes" id="UP000006038">
    <property type="component" value="Unassembled WGS sequence"/>
</dbReference>
<proteinExistence type="predicted"/>
<evidence type="ECO:0000313" key="1">
    <source>
        <dbReference type="EnsemblPlants" id="OB02G12920.1"/>
    </source>
</evidence>